<dbReference type="GO" id="GO:0000978">
    <property type="term" value="F:RNA polymerase II cis-regulatory region sequence-specific DNA binding"/>
    <property type="evidence" value="ECO:0007669"/>
    <property type="project" value="TreeGrafter"/>
</dbReference>
<keyword evidence="13" id="KW-1185">Reference proteome</keyword>
<dbReference type="Gene3D" id="1.10.10.10">
    <property type="entry name" value="Winged helix-like DNA-binding domain superfamily/Winged helix DNA-binding domain"/>
    <property type="match status" value="1"/>
</dbReference>
<dbReference type="AlphaFoldDB" id="A0A2T3AR01"/>
<dbReference type="Proteomes" id="UP000241818">
    <property type="component" value="Unassembled WGS sequence"/>
</dbReference>
<dbReference type="InParanoid" id="A0A2T3AR01"/>
<name>A0A2T3AR01_AMORE</name>
<dbReference type="InterPro" id="IPR001766">
    <property type="entry name" value="Fork_head_dom"/>
</dbReference>
<evidence type="ECO:0000256" key="8">
    <source>
        <dbReference type="ARBA" id="ARBA00023242"/>
    </source>
</evidence>
<comment type="subcellular location">
    <subcellularLocation>
        <location evidence="2">Cytoplasm</location>
    </subcellularLocation>
    <subcellularLocation>
        <location evidence="1 9">Nucleus</location>
    </subcellularLocation>
</comment>
<keyword evidence="5" id="KW-0805">Transcription regulation</keyword>
<dbReference type="RefSeq" id="XP_024717085.1">
    <property type="nucleotide sequence ID" value="XM_024866035.1"/>
</dbReference>
<dbReference type="GO" id="GO:0005737">
    <property type="term" value="C:cytoplasm"/>
    <property type="evidence" value="ECO:0007669"/>
    <property type="project" value="UniProtKB-SubCell"/>
</dbReference>
<keyword evidence="6 9" id="KW-0238">DNA-binding</keyword>
<dbReference type="STRING" id="857342.A0A2T3AR01"/>
<feature type="DNA-binding region" description="Fork-head" evidence="9">
    <location>
        <begin position="240"/>
        <end position="332"/>
    </location>
</feature>
<keyword evidence="8 9" id="KW-0539">Nucleus</keyword>
<evidence type="ECO:0000256" key="4">
    <source>
        <dbReference type="ARBA" id="ARBA00022490"/>
    </source>
</evidence>
<dbReference type="Pfam" id="PF00250">
    <property type="entry name" value="Forkhead"/>
    <property type="match status" value="1"/>
</dbReference>
<evidence type="ECO:0000256" key="9">
    <source>
        <dbReference type="PROSITE-ProRule" id="PRU00089"/>
    </source>
</evidence>
<dbReference type="FunFam" id="1.10.10.10:FF:000522">
    <property type="entry name" value="Forkhead domain protein"/>
    <property type="match status" value="1"/>
</dbReference>
<organism evidence="12 13">
    <name type="scientific">Amorphotheca resinae ATCC 22711</name>
    <dbReference type="NCBI Taxonomy" id="857342"/>
    <lineage>
        <taxon>Eukaryota</taxon>
        <taxon>Fungi</taxon>
        <taxon>Dikarya</taxon>
        <taxon>Ascomycota</taxon>
        <taxon>Pezizomycotina</taxon>
        <taxon>Leotiomycetes</taxon>
        <taxon>Helotiales</taxon>
        <taxon>Amorphothecaceae</taxon>
        <taxon>Amorphotheca</taxon>
    </lineage>
</organism>
<evidence type="ECO:0000256" key="3">
    <source>
        <dbReference type="ARBA" id="ARBA00022473"/>
    </source>
</evidence>
<evidence type="ECO:0000256" key="7">
    <source>
        <dbReference type="ARBA" id="ARBA00023163"/>
    </source>
</evidence>
<protein>
    <recommendedName>
        <fullName evidence="11">Fork-head domain-containing protein</fullName>
    </recommendedName>
</protein>
<dbReference type="OrthoDB" id="5954824at2759"/>
<keyword evidence="4" id="KW-0963">Cytoplasm</keyword>
<dbReference type="PANTHER" id="PTHR45767">
    <property type="entry name" value="FORKHEAD BOX PROTEIN O"/>
    <property type="match status" value="1"/>
</dbReference>
<dbReference type="GO" id="GO:0000981">
    <property type="term" value="F:DNA-binding transcription factor activity, RNA polymerase II-specific"/>
    <property type="evidence" value="ECO:0007669"/>
    <property type="project" value="TreeGrafter"/>
</dbReference>
<dbReference type="EMBL" id="KZ679018">
    <property type="protein sequence ID" value="PSS08687.1"/>
    <property type="molecule type" value="Genomic_DNA"/>
</dbReference>
<accession>A0A2T3AR01</accession>
<feature type="region of interest" description="Disordered" evidence="10">
    <location>
        <begin position="327"/>
        <end position="373"/>
    </location>
</feature>
<keyword evidence="7" id="KW-0804">Transcription</keyword>
<feature type="domain" description="Fork-head" evidence="11">
    <location>
        <begin position="240"/>
        <end position="332"/>
    </location>
</feature>
<feature type="region of interest" description="Disordered" evidence="10">
    <location>
        <begin position="448"/>
        <end position="471"/>
    </location>
</feature>
<evidence type="ECO:0000256" key="10">
    <source>
        <dbReference type="SAM" id="MobiDB-lite"/>
    </source>
</evidence>
<reference evidence="12 13" key="1">
    <citation type="journal article" date="2018" name="New Phytol.">
        <title>Comparative genomics and transcriptomics depict ericoid mycorrhizal fungi as versatile saprotrophs and plant mutualists.</title>
        <authorList>
            <person name="Martino E."/>
            <person name="Morin E."/>
            <person name="Grelet G.A."/>
            <person name="Kuo A."/>
            <person name="Kohler A."/>
            <person name="Daghino S."/>
            <person name="Barry K.W."/>
            <person name="Cichocki N."/>
            <person name="Clum A."/>
            <person name="Dockter R.B."/>
            <person name="Hainaut M."/>
            <person name="Kuo R.C."/>
            <person name="LaButti K."/>
            <person name="Lindahl B.D."/>
            <person name="Lindquist E.A."/>
            <person name="Lipzen A."/>
            <person name="Khouja H.R."/>
            <person name="Magnuson J."/>
            <person name="Murat C."/>
            <person name="Ohm R.A."/>
            <person name="Singer S.W."/>
            <person name="Spatafora J.W."/>
            <person name="Wang M."/>
            <person name="Veneault-Fourrey C."/>
            <person name="Henrissat B."/>
            <person name="Grigoriev I.V."/>
            <person name="Martin F.M."/>
            <person name="Perotto S."/>
        </authorList>
    </citation>
    <scope>NUCLEOTIDE SEQUENCE [LARGE SCALE GENOMIC DNA]</scope>
    <source>
        <strain evidence="12 13">ATCC 22711</strain>
    </source>
</reference>
<evidence type="ECO:0000256" key="1">
    <source>
        <dbReference type="ARBA" id="ARBA00004123"/>
    </source>
</evidence>
<dbReference type="GO" id="GO:0005634">
    <property type="term" value="C:nucleus"/>
    <property type="evidence" value="ECO:0007669"/>
    <property type="project" value="UniProtKB-SubCell"/>
</dbReference>
<sequence length="471" mass="53100">MNPGEYQRSQMHDLPMDFQYDGSQVVSSQPADGMPSFDGLPRTPSEQQLLSSWPPTMNNYNFTSPMQTAQASAEWANPTYASTDFDDTPLTNDYSYYSHYSSTFPGAHQNDAFSRGLTLDGVPRTWQLSHDSRLPSDGMADLKAYEPSIYMIEQSREEPADFAVMRPDLVYDRHDSSRDFPRSISGSPKIEKEAICNDLLGFGRTARSKMQMSEASDDSGNSSREMTAVDFEDHGADEPYAKLIYRALMSAPNHSMVLQEIYQWFRDNTAKGSSDTKGWMNSIRHNLSMNAAFKKTERKVPGDETKKSTEWVLEDFAIKDGVQSTTRYRKGTGSKKFTKSDNPAPARQTSGRKGGICAGKTKSQRSKVRDDRPDIRLSGLELDTGSHAQFHHDVRTEVIQRHISPLTPPNLESIFPSPYYFPKNEQFELPYEDMCGLEVVQGVYIDENEPPFTSPPNPHFTSTHSMGANRY</sequence>
<dbReference type="SUPFAM" id="SSF46785">
    <property type="entry name" value="Winged helix' DNA-binding domain"/>
    <property type="match status" value="1"/>
</dbReference>
<dbReference type="GeneID" id="36574116"/>
<dbReference type="InterPro" id="IPR036390">
    <property type="entry name" value="WH_DNA-bd_sf"/>
</dbReference>
<evidence type="ECO:0000313" key="12">
    <source>
        <dbReference type="EMBL" id="PSS08687.1"/>
    </source>
</evidence>
<gene>
    <name evidence="12" type="ORF">M430DRAFT_31388</name>
</gene>
<evidence type="ECO:0000256" key="6">
    <source>
        <dbReference type="ARBA" id="ARBA00023125"/>
    </source>
</evidence>
<proteinExistence type="predicted"/>
<dbReference type="PROSITE" id="PS50039">
    <property type="entry name" value="FORK_HEAD_3"/>
    <property type="match status" value="1"/>
</dbReference>
<dbReference type="InterPro" id="IPR036388">
    <property type="entry name" value="WH-like_DNA-bd_sf"/>
</dbReference>
<evidence type="ECO:0000256" key="2">
    <source>
        <dbReference type="ARBA" id="ARBA00004496"/>
    </source>
</evidence>
<feature type="compositionally biased region" description="Polar residues" evidence="10">
    <location>
        <begin position="459"/>
        <end position="471"/>
    </location>
</feature>
<dbReference type="SMART" id="SM00339">
    <property type="entry name" value="FH"/>
    <property type="match status" value="1"/>
</dbReference>
<feature type="compositionally biased region" description="Polar residues" evidence="10">
    <location>
        <begin position="21"/>
        <end position="30"/>
    </location>
</feature>
<evidence type="ECO:0000256" key="5">
    <source>
        <dbReference type="ARBA" id="ARBA00023015"/>
    </source>
</evidence>
<feature type="compositionally biased region" description="Basic residues" evidence="10">
    <location>
        <begin position="327"/>
        <end position="337"/>
    </location>
</feature>
<evidence type="ECO:0000313" key="13">
    <source>
        <dbReference type="Proteomes" id="UP000241818"/>
    </source>
</evidence>
<keyword evidence="3" id="KW-0217">Developmental protein</keyword>
<feature type="region of interest" description="Disordered" evidence="10">
    <location>
        <begin position="1"/>
        <end position="46"/>
    </location>
</feature>
<dbReference type="PANTHER" id="PTHR45767:SF2">
    <property type="entry name" value="FORKHEAD BOX PROTEIN O"/>
    <property type="match status" value="1"/>
</dbReference>
<evidence type="ECO:0000259" key="11">
    <source>
        <dbReference type="PROSITE" id="PS50039"/>
    </source>
</evidence>
<dbReference type="CDD" id="cd20032">
    <property type="entry name" value="FH_FOXO"/>
    <property type="match status" value="1"/>
</dbReference>